<name>A0AAU2UWN9_9ACTN</name>
<accession>A0AAU2UWN9</accession>
<evidence type="ECO:0000256" key="1">
    <source>
        <dbReference type="ARBA" id="ARBA00001946"/>
    </source>
</evidence>
<dbReference type="EMBL" id="CP108318">
    <property type="protein sequence ID" value="WTW59537.1"/>
    <property type="molecule type" value="Genomic_DNA"/>
</dbReference>
<feature type="region of interest" description="Disordered" evidence="4">
    <location>
        <begin position="1"/>
        <end position="21"/>
    </location>
</feature>
<evidence type="ECO:0000256" key="2">
    <source>
        <dbReference type="ARBA" id="ARBA00022723"/>
    </source>
</evidence>
<dbReference type="InterPro" id="IPR036849">
    <property type="entry name" value="Enolase-like_C_sf"/>
</dbReference>
<dbReference type="GO" id="GO:0016836">
    <property type="term" value="F:hydro-lyase activity"/>
    <property type="evidence" value="ECO:0007669"/>
    <property type="project" value="TreeGrafter"/>
</dbReference>
<dbReference type="InterPro" id="IPR013342">
    <property type="entry name" value="Mandelate_racemase_C"/>
</dbReference>
<keyword evidence="2" id="KW-0479">Metal-binding</keyword>
<evidence type="ECO:0000256" key="4">
    <source>
        <dbReference type="SAM" id="MobiDB-lite"/>
    </source>
</evidence>
<dbReference type="AlphaFoldDB" id="A0AAU2UWN9"/>
<dbReference type="InterPro" id="IPR029065">
    <property type="entry name" value="Enolase_C-like"/>
</dbReference>
<dbReference type="InterPro" id="IPR029017">
    <property type="entry name" value="Enolase-like_N"/>
</dbReference>
<dbReference type="InterPro" id="IPR013341">
    <property type="entry name" value="Mandelate_racemase_N_dom"/>
</dbReference>
<dbReference type="Gene3D" id="3.30.390.10">
    <property type="entry name" value="Enolase-like, N-terminal domain"/>
    <property type="match status" value="1"/>
</dbReference>
<proteinExistence type="predicted"/>
<sequence length="384" mass="40533">MTSTASGADASRAGPSADAPAVDEVEAAAYTLATDTPEADGTLRWDRTTLVVVHARSGTTTGLGYTYGAPETAAYIRGHLAPVVTARSAWDVPGASEAMARSVRNDGRPGLVAGAISAVDIALWDLKARVLGLPLTHLLGQARPHVPVYGSGGFTTYDAAQQDRQLRGWVEGQGIPRVKIKIGESWGSDERRDRDRIASARASIGDATALYVDANGAYTVKQAVRMASWLDAHAVTWFEEPVSSDDLEGLARIRSTVAVDVAAGEYGYTLAYFGQMVRAGAVDCLQADATRCGGLTVWLRAAALAEAYGLDISGHCAPHVHAAAAAAVPNLRHLEWFHDHVRLESRWFDGTLDPKGGHITPGADGAPGHGLTLKTDDAEPYRTG</sequence>
<comment type="cofactor">
    <cofactor evidence="1">
        <name>Mg(2+)</name>
        <dbReference type="ChEBI" id="CHEBI:18420"/>
    </cofactor>
</comment>
<dbReference type="SFLD" id="SFLDG00179">
    <property type="entry name" value="mandelate_racemase"/>
    <property type="match status" value="1"/>
</dbReference>
<feature type="compositionally biased region" description="Basic and acidic residues" evidence="4">
    <location>
        <begin position="374"/>
        <end position="384"/>
    </location>
</feature>
<dbReference type="GO" id="GO:0016052">
    <property type="term" value="P:carbohydrate catabolic process"/>
    <property type="evidence" value="ECO:0007669"/>
    <property type="project" value="TreeGrafter"/>
</dbReference>
<dbReference type="Gene3D" id="3.20.20.120">
    <property type="entry name" value="Enolase-like C-terminal domain"/>
    <property type="match status" value="1"/>
</dbReference>
<dbReference type="PROSITE" id="PS00908">
    <property type="entry name" value="MR_MLE_1"/>
    <property type="match status" value="1"/>
</dbReference>
<feature type="region of interest" description="Disordered" evidence="4">
    <location>
        <begin position="358"/>
        <end position="384"/>
    </location>
</feature>
<feature type="domain" description="Mandelate racemase/muconate lactonizing enzyme C-terminal" evidence="5">
    <location>
        <begin position="159"/>
        <end position="260"/>
    </location>
</feature>
<dbReference type="InterPro" id="IPR018110">
    <property type="entry name" value="Mandel_Rmase/mucon_lact_enz_CS"/>
</dbReference>
<dbReference type="SFLD" id="SFLDS00001">
    <property type="entry name" value="Enolase"/>
    <property type="match status" value="1"/>
</dbReference>
<dbReference type="SUPFAM" id="SSF51604">
    <property type="entry name" value="Enolase C-terminal domain-like"/>
    <property type="match status" value="1"/>
</dbReference>
<dbReference type="SMART" id="SM00922">
    <property type="entry name" value="MR_MLE"/>
    <property type="match status" value="1"/>
</dbReference>
<organism evidence="6">
    <name type="scientific">Streptomyces sp. NBC_00003</name>
    <dbReference type="NCBI Taxonomy" id="2903608"/>
    <lineage>
        <taxon>Bacteria</taxon>
        <taxon>Bacillati</taxon>
        <taxon>Actinomycetota</taxon>
        <taxon>Actinomycetes</taxon>
        <taxon>Kitasatosporales</taxon>
        <taxon>Streptomycetaceae</taxon>
        <taxon>Streptomyces</taxon>
    </lineage>
</organism>
<reference evidence="6" key="1">
    <citation type="submission" date="2022-10" db="EMBL/GenBank/DDBJ databases">
        <title>The complete genomes of actinobacterial strains from the NBC collection.</title>
        <authorList>
            <person name="Joergensen T.S."/>
            <person name="Alvarez Arevalo M."/>
            <person name="Sterndorff E.B."/>
            <person name="Faurdal D."/>
            <person name="Vuksanovic O."/>
            <person name="Mourched A.-S."/>
            <person name="Charusanti P."/>
            <person name="Shaw S."/>
            <person name="Blin K."/>
            <person name="Weber T."/>
        </authorList>
    </citation>
    <scope>NUCLEOTIDE SEQUENCE</scope>
    <source>
        <strain evidence="6">NBC_00003</strain>
    </source>
</reference>
<evidence type="ECO:0000256" key="3">
    <source>
        <dbReference type="ARBA" id="ARBA00022842"/>
    </source>
</evidence>
<dbReference type="SUPFAM" id="SSF54826">
    <property type="entry name" value="Enolase N-terminal domain-like"/>
    <property type="match status" value="1"/>
</dbReference>
<dbReference type="GO" id="GO:0009063">
    <property type="term" value="P:amino acid catabolic process"/>
    <property type="evidence" value="ECO:0007669"/>
    <property type="project" value="InterPro"/>
</dbReference>
<dbReference type="InterPro" id="IPR046945">
    <property type="entry name" value="RHMD-like"/>
</dbReference>
<evidence type="ECO:0000259" key="5">
    <source>
        <dbReference type="SMART" id="SM00922"/>
    </source>
</evidence>
<gene>
    <name evidence="6" type="ORF">OG549_02090</name>
</gene>
<protein>
    <submittedName>
        <fullName evidence="6">Mandelate racemase</fullName>
    </submittedName>
</protein>
<evidence type="ECO:0000313" key="6">
    <source>
        <dbReference type="EMBL" id="WTW59537.1"/>
    </source>
</evidence>
<dbReference type="Pfam" id="PF13378">
    <property type="entry name" value="MR_MLE_C"/>
    <property type="match status" value="1"/>
</dbReference>
<dbReference type="GO" id="GO:0000287">
    <property type="term" value="F:magnesium ion binding"/>
    <property type="evidence" value="ECO:0007669"/>
    <property type="project" value="TreeGrafter"/>
</dbReference>
<dbReference type="PANTHER" id="PTHR13794:SF58">
    <property type="entry name" value="MITOCHONDRIAL ENOLASE SUPERFAMILY MEMBER 1"/>
    <property type="match status" value="1"/>
</dbReference>
<dbReference type="PANTHER" id="PTHR13794">
    <property type="entry name" value="ENOLASE SUPERFAMILY, MANDELATE RACEMASE"/>
    <property type="match status" value="1"/>
</dbReference>
<dbReference type="Pfam" id="PF02746">
    <property type="entry name" value="MR_MLE_N"/>
    <property type="match status" value="1"/>
</dbReference>
<keyword evidence="3" id="KW-0460">Magnesium</keyword>